<dbReference type="GO" id="GO:0004866">
    <property type="term" value="F:endopeptidase inhibitor activity"/>
    <property type="evidence" value="ECO:0007669"/>
    <property type="project" value="TreeGrafter"/>
</dbReference>
<dbReference type="OrthoDB" id="5518345at2759"/>
<dbReference type="SUPFAM" id="SSF54897">
    <property type="entry name" value="Protease propeptides/inhibitors"/>
    <property type="match status" value="1"/>
</dbReference>
<dbReference type="Pfam" id="PF05922">
    <property type="entry name" value="Inhibitor_I9"/>
    <property type="match status" value="1"/>
</dbReference>
<feature type="domain" description="Inhibitor I9" evidence="2">
    <location>
        <begin position="5"/>
        <end position="73"/>
    </location>
</feature>
<evidence type="ECO:0000256" key="1">
    <source>
        <dbReference type="ARBA" id="ARBA00038069"/>
    </source>
</evidence>
<evidence type="ECO:0000259" key="2">
    <source>
        <dbReference type="Pfam" id="PF05922"/>
    </source>
</evidence>
<evidence type="ECO:0000313" key="4">
    <source>
        <dbReference type="Proteomes" id="UP000650833"/>
    </source>
</evidence>
<dbReference type="InterPro" id="IPR052471">
    <property type="entry name" value="PBI_I9"/>
</dbReference>
<dbReference type="PANTHER" id="PTHR28288:SF2">
    <property type="entry name" value="PROTEASE B INHIBITOR 2"/>
    <property type="match status" value="1"/>
</dbReference>
<accession>A0A8H7US26</accession>
<dbReference type="InterPro" id="IPR010259">
    <property type="entry name" value="S8pro/Inhibitor_I9"/>
</dbReference>
<dbReference type="InterPro" id="IPR037045">
    <property type="entry name" value="S8pro/Inhibitor_I9_sf"/>
</dbReference>
<dbReference type="PANTHER" id="PTHR28288">
    <property type="entry name" value="PROTEASE B INHIBITOR 2"/>
    <property type="match status" value="1"/>
</dbReference>
<dbReference type="Gene3D" id="3.30.70.80">
    <property type="entry name" value="Peptidase S8 propeptide/proteinase inhibitor I9"/>
    <property type="match status" value="1"/>
</dbReference>
<comment type="caution">
    <text evidence="3">The sequence shown here is derived from an EMBL/GenBank/DDBJ whole genome shotgun (WGS) entry which is preliminary data.</text>
</comment>
<sequence>MSSSNYIVTFKRDTPDDVIEKEAKKVEDSGCTIKHRYNAAIKGFSVEVPDEHVSTLSFKGDHFQGVEADGQVTTQGQALLG</sequence>
<dbReference type="GO" id="GO:0042144">
    <property type="term" value="P:vacuole fusion, non-autophagic"/>
    <property type="evidence" value="ECO:0007669"/>
    <property type="project" value="TreeGrafter"/>
</dbReference>
<organism evidence="3 4">
    <name type="scientific">Mucor plumbeus</name>
    <dbReference type="NCBI Taxonomy" id="97098"/>
    <lineage>
        <taxon>Eukaryota</taxon>
        <taxon>Fungi</taxon>
        <taxon>Fungi incertae sedis</taxon>
        <taxon>Mucoromycota</taxon>
        <taxon>Mucoromycotina</taxon>
        <taxon>Mucoromycetes</taxon>
        <taxon>Mucorales</taxon>
        <taxon>Mucorineae</taxon>
        <taxon>Mucoraceae</taxon>
        <taxon>Mucor</taxon>
    </lineage>
</organism>
<dbReference type="FunFam" id="3.30.70.80:FF:000005">
    <property type="entry name" value="Proteinase inhibitor I2B"/>
    <property type="match status" value="1"/>
</dbReference>
<reference evidence="3" key="1">
    <citation type="submission" date="2020-12" db="EMBL/GenBank/DDBJ databases">
        <title>Metabolic potential, ecology and presence of endohyphal bacteria is reflected in genomic diversity of Mucoromycotina.</title>
        <authorList>
            <person name="Muszewska A."/>
            <person name="Okrasinska A."/>
            <person name="Steczkiewicz K."/>
            <person name="Drgas O."/>
            <person name="Orlowska M."/>
            <person name="Perlinska-Lenart U."/>
            <person name="Aleksandrzak-Piekarczyk T."/>
            <person name="Szatraj K."/>
            <person name="Zielenkiewicz U."/>
            <person name="Pilsyk S."/>
            <person name="Malc E."/>
            <person name="Mieczkowski P."/>
            <person name="Kruszewska J.S."/>
            <person name="Biernat P."/>
            <person name="Pawlowska J."/>
        </authorList>
    </citation>
    <scope>NUCLEOTIDE SEQUENCE</scope>
    <source>
        <strain evidence="3">CBS 226.32</strain>
    </source>
</reference>
<name>A0A8H7US26_9FUNG</name>
<comment type="similarity">
    <text evidence="1">Belongs to the protease inhibitor I9 family.</text>
</comment>
<proteinExistence type="inferred from homology"/>
<evidence type="ECO:0000313" key="3">
    <source>
        <dbReference type="EMBL" id="KAG2192022.1"/>
    </source>
</evidence>
<dbReference type="EMBL" id="JAEPRC010000767">
    <property type="protein sequence ID" value="KAG2192022.1"/>
    <property type="molecule type" value="Genomic_DNA"/>
</dbReference>
<dbReference type="Proteomes" id="UP000650833">
    <property type="component" value="Unassembled WGS sequence"/>
</dbReference>
<gene>
    <name evidence="3" type="ORF">INT46_011396</name>
</gene>
<protein>
    <recommendedName>
        <fullName evidence="2">Inhibitor I9 domain-containing protein</fullName>
    </recommendedName>
</protein>
<dbReference type="AlphaFoldDB" id="A0A8H7US26"/>
<keyword evidence="4" id="KW-1185">Reference proteome</keyword>